<dbReference type="EMBL" id="CP000886">
    <property type="protein sequence ID" value="ABX68705.1"/>
    <property type="molecule type" value="Genomic_DNA"/>
</dbReference>
<gene>
    <name evidence="2" type="ordered locus">SPAB_03347</name>
</gene>
<accession>A0A6C6Z5Q4</accession>
<feature type="compositionally biased region" description="Basic and acidic residues" evidence="1">
    <location>
        <begin position="28"/>
        <end position="40"/>
    </location>
</feature>
<dbReference type="KEGG" id="spq:SPAB_03347"/>
<feature type="region of interest" description="Disordered" evidence="1">
    <location>
        <begin position="1"/>
        <end position="40"/>
    </location>
</feature>
<protein>
    <submittedName>
        <fullName evidence="2">Uncharacterized protein</fullName>
    </submittedName>
</protein>
<evidence type="ECO:0000313" key="2">
    <source>
        <dbReference type="EMBL" id="ABX68705.1"/>
    </source>
</evidence>
<sequence length="40" mass="4533">MAHQKKQEKKKAMLINSMASNSGGTDGTRTRDPLRDRQVF</sequence>
<organism evidence="2 3">
    <name type="scientific">Salmonella paratyphi B (strain ATCC BAA-1250 / SPB7)</name>
    <dbReference type="NCBI Taxonomy" id="1016998"/>
    <lineage>
        <taxon>Bacteria</taxon>
        <taxon>Pseudomonadati</taxon>
        <taxon>Pseudomonadota</taxon>
        <taxon>Gammaproteobacteria</taxon>
        <taxon>Enterobacterales</taxon>
        <taxon>Enterobacteriaceae</taxon>
        <taxon>Salmonella</taxon>
    </lineage>
</organism>
<evidence type="ECO:0000256" key="1">
    <source>
        <dbReference type="SAM" id="MobiDB-lite"/>
    </source>
</evidence>
<dbReference type="AlphaFoldDB" id="A0A6C6Z5Q4"/>
<name>A0A6C6Z5Q4_SALPB</name>
<evidence type="ECO:0000313" key="3">
    <source>
        <dbReference type="Proteomes" id="UP000008556"/>
    </source>
</evidence>
<proteinExistence type="predicted"/>
<dbReference type="Proteomes" id="UP000008556">
    <property type="component" value="Chromosome"/>
</dbReference>
<reference evidence="2 3" key="1">
    <citation type="submission" date="2007-11" db="EMBL/GenBank/DDBJ databases">
        <authorList>
            <consortium name="The Salmonella enterica serovar Paratyphi B Genome Sequencing Project"/>
            <person name="McClelland M."/>
            <person name="Sanderson E.K."/>
            <person name="Porwollik S."/>
            <person name="Spieth J."/>
            <person name="Clifton W.S."/>
            <person name="Fulton R."/>
            <person name="Cordes M."/>
            <person name="Wollam A."/>
            <person name="Shah N."/>
            <person name="Pepin K."/>
            <person name="Bhonagiri V."/>
            <person name="Nash W."/>
            <person name="Johnson M."/>
            <person name="Thiruvilangam P."/>
            <person name="Wilson R."/>
        </authorList>
    </citation>
    <scope>NUCLEOTIDE SEQUENCE [LARGE SCALE GENOMIC DNA]</scope>
    <source>
        <strain evidence="3">ATCC BAA-1250 / SPB7</strain>
    </source>
</reference>